<organism evidence="2 3">
    <name type="scientific">Agarivorans albus MKT 106</name>
    <dbReference type="NCBI Taxonomy" id="1331007"/>
    <lineage>
        <taxon>Bacteria</taxon>
        <taxon>Pseudomonadati</taxon>
        <taxon>Pseudomonadota</taxon>
        <taxon>Gammaproteobacteria</taxon>
        <taxon>Alteromonadales</taxon>
        <taxon>Alteromonadaceae</taxon>
        <taxon>Agarivorans</taxon>
    </lineage>
</organism>
<keyword evidence="1" id="KW-0732">Signal</keyword>
<evidence type="ECO:0000313" key="3">
    <source>
        <dbReference type="Proteomes" id="UP000014461"/>
    </source>
</evidence>
<reference evidence="2" key="1">
    <citation type="journal article" date="2013" name="Genome Announc.">
        <title>Draft Genome Sequence of Agarivorans albus Strain MKT 106T, an Agarolytic Marine Bacterium.</title>
        <authorList>
            <person name="Yasuike M."/>
            <person name="Nakamura Y."/>
            <person name="Kai W."/>
            <person name="Fujiwara A."/>
            <person name="Fukui Y."/>
            <person name="Satomi M."/>
            <person name="Sano M."/>
        </authorList>
    </citation>
    <scope>NUCLEOTIDE SEQUENCE [LARGE SCALE GENOMIC DNA]</scope>
</reference>
<dbReference type="AlphaFoldDB" id="R9PSF4"/>
<dbReference type="OrthoDB" id="1044421at2"/>
<keyword evidence="3" id="KW-1185">Reference proteome</keyword>
<sequence>MTCRLLSALLLTLGLTACNNSSETDDLNRVFLTFYPSQQSFPEDVANNDTVNFKRLLIANGVEQVNVTLNQRLDGEEPLDDANNPAYQYAVFRVSYGASNTFDLYDEDQNFLYTHTIFAEDANQHYCIAIDENEPQLIESSLEMRFPSDNAEAHEFISHCRTLNNQQ</sequence>
<accession>R9PSF4</accession>
<comment type="caution">
    <text evidence="2">The sequence shown here is derived from an EMBL/GenBank/DDBJ whole genome shotgun (WGS) entry which is preliminary data.</text>
</comment>
<dbReference type="EMBL" id="BARX01000054">
    <property type="protein sequence ID" value="GAD04279.1"/>
    <property type="molecule type" value="Genomic_DNA"/>
</dbReference>
<dbReference type="PROSITE" id="PS51257">
    <property type="entry name" value="PROKAR_LIPOPROTEIN"/>
    <property type="match status" value="1"/>
</dbReference>
<name>R9PSF4_AGAAL</name>
<evidence type="ECO:0000256" key="1">
    <source>
        <dbReference type="SAM" id="SignalP"/>
    </source>
</evidence>
<feature type="chain" id="PRO_5004478491" description="Lipoprotein" evidence="1">
    <location>
        <begin position="18"/>
        <end position="167"/>
    </location>
</feature>
<evidence type="ECO:0000313" key="2">
    <source>
        <dbReference type="EMBL" id="GAD04279.1"/>
    </source>
</evidence>
<protein>
    <recommendedName>
        <fullName evidence="4">Lipoprotein</fullName>
    </recommendedName>
</protein>
<dbReference type="RefSeq" id="WP_016404046.1">
    <property type="nucleotide sequence ID" value="NZ_BARX01000054.1"/>
</dbReference>
<gene>
    <name evidence="2" type="ORF">AALB_4359</name>
</gene>
<evidence type="ECO:0008006" key="4">
    <source>
        <dbReference type="Google" id="ProtNLM"/>
    </source>
</evidence>
<dbReference type="Proteomes" id="UP000014461">
    <property type="component" value="Unassembled WGS sequence"/>
</dbReference>
<proteinExistence type="predicted"/>
<feature type="signal peptide" evidence="1">
    <location>
        <begin position="1"/>
        <end position="17"/>
    </location>
</feature>